<evidence type="ECO:0000256" key="1">
    <source>
        <dbReference type="SAM" id="MobiDB-lite"/>
    </source>
</evidence>
<reference evidence="2 3" key="1">
    <citation type="journal article" date="2016" name="Mol. Biol. Evol.">
        <title>Comparative Genomics of Early-Diverging Mushroom-Forming Fungi Provides Insights into the Origins of Lignocellulose Decay Capabilities.</title>
        <authorList>
            <person name="Nagy L.G."/>
            <person name="Riley R."/>
            <person name="Tritt A."/>
            <person name="Adam C."/>
            <person name="Daum C."/>
            <person name="Floudas D."/>
            <person name="Sun H."/>
            <person name="Yadav J.S."/>
            <person name="Pangilinan J."/>
            <person name="Larsson K.H."/>
            <person name="Matsuura K."/>
            <person name="Barry K."/>
            <person name="Labutti K."/>
            <person name="Kuo R."/>
            <person name="Ohm R.A."/>
            <person name="Bhattacharya S.S."/>
            <person name="Shirouzu T."/>
            <person name="Yoshinaga Y."/>
            <person name="Martin F.M."/>
            <person name="Grigoriev I.V."/>
            <person name="Hibbett D.S."/>
        </authorList>
    </citation>
    <scope>NUCLEOTIDE SEQUENCE [LARGE SCALE GENOMIC DNA]</scope>
    <source>
        <strain evidence="2 3">CBS 109695</strain>
    </source>
</reference>
<feature type="compositionally biased region" description="Low complexity" evidence="1">
    <location>
        <begin position="443"/>
        <end position="455"/>
    </location>
</feature>
<evidence type="ECO:0000313" key="3">
    <source>
        <dbReference type="Proteomes" id="UP000076532"/>
    </source>
</evidence>
<organism evidence="2 3">
    <name type="scientific">Athelia psychrophila</name>
    <dbReference type="NCBI Taxonomy" id="1759441"/>
    <lineage>
        <taxon>Eukaryota</taxon>
        <taxon>Fungi</taxon>
        <taxon>Dikarya</taxon>
        <taxon>Basidiomycota</taxon>
        <taxon>Agaricomycotina</taxon>
        <taxon>Agaricomycetes</taxon>
        <taxon>Agaricomycetidae</taxon>
        <taxon>Atheliales</taxon>
        <taxon>Atheliaceae</taxon>
        <taxon>Athelia</taxon>
    </lineage>
</organism>
<protein>
    <recommendedName>
        <fullName evidence="4">Arrestin-like N-terminal domain-containing protein</fullName>
    </recommendedName>
</protein>
<accession>A0A166JU27</accession>
<dbReference type="AlphaFoldDB" id="A0A166JU27"/>
<proteinExistence type="predicted"/>
<keyword evidence="3" id="KW-1185">Reference proteome</keyword>
<dbReference type="EMBL" id="KV417549">
    <property type="protein sequence ID" value="KZP21216.1"/>
    <property type="molecule type" value="Genomic_DNA"/>
</dbReference>
<dbReference type="Proteomes" id="UP000076532">
    <property type="component" value="Unassembled WGS sequence"/>
</dbReference>
<feature type="region of interest" description="Disordered" evidence="1">
    <location>
        <begin position="439"/>
        <end position="463"/>
    </location>
</feature>
<dbReference type="STRING" id="436010.A0A166JU27"/>
<dbReference type="OrthoDB" id="1638493at2759"/>
<name>A0A166JU27_9AGAM</name>
<evidence type="ECO:0008006" key="4">
    <source>
        <dbReference type="Google" id="ProtNLM"/>
    </source>
</evidence>
<gene>
    <name evidence="2" type="ORF">FIBSPDRAFT_741119</name>
</gene>
<sequence length="512" mass="56815">MSVSIAISPLSTSLEMYGEPDTSSAYSLSGHVSISLTSQASMFETRRATRLLLQSLTITFEGQSEVVTREIGYAPLRLCSMTRELAPNEPLELSNEGHEHSDKPCAWNVVFNLPVPGWLPTTSTYGDWSEEGTGTSYALYATAKFASLDDESDRSWSFQTLCSLFRPKSKVVYAEHCPITLSRFMNPPSIPASESLFPMANFALRPELECLPEEPKIPADIISKIQALMSIPEHIPADATSMPFTIRLRTSDLSEEDTKRLRLSAFSVDVQQQERYRYVHSGMPSRDFSTHYPIPSLSNQPPNRALLAPHRLSTLFETGLLGERRNSCTCVTRTFSLMDDLEPMTYEIAGDGCVFADDYPARDAPTWYTVKSTVPLAARSPRARQRRVSERTPLFGVSHEVRVSLMCSYDAPGMSEPLRERLSFTIPVQFANVTPTATHPENLLDLSPASSRSASPLPPPMAMPKSLPYAHSLPAYSQLFDSNGDRKIDYSIPLPLYTPEDQAADALPLKSP</sequence>
<evidence type="ECO:0000313" key="2">
    <source>
        <dbReference type="EMBL" id="KZP21216.1"/>
    </source>
</evidence>